<keyword evidence="3" id="KW-1185">Reference proteome</keyword>
<dbReference type="AlphaFoldDB" id="A0A2Z2KAK6"/>
<organism evidence="2 3">
    <name type="scientific">Paenibacillus donghaensis</name>
    <dbReference type="NCBI Taxonomy" id="414771"/>
    <lineage>
        <taxon>Bacteria</taxon>
        <taxon>Bacillati</taxon>
        <taxon>Bacillota</taxon>
        <taxon>Bacilli</taxon>
        <taxon>Bacillales</taxon>
        <taxon>Paenibacillaceae</taxon>
        <taxon>Paenibacillus</taxon>
    </lineage>
</organism>
<accession>A0A2Z2KAK6</accession>
<dbReference type="InterPro" id="IPR006059">
    <property type="entry name" value="SBP"/>
</dbReference>
<dbReference type="PANTHER" id="PTHR43649">
    <property type="entry name" value="ARABINOSE-BINDING PROTEIN-RELATED"/>
    <property type="match status" value="1"/>
</dbReference>
<dbReference type="Gene3D" id="3.40.190.10">
    <property type="entry name" value="Periplasmic binding protein-like II"/>
    <property type="match status" value="2"/>
</dbReference>
<proteinExistence type="predicted"/>
<feature type="compositionally biased region" description="Polar residues" evidence="1">
    <location>
        <begin position="64"/>
        <end position="82"/>
    </location>
</feature>
<evidence type="ECO:0000313" key="3">
    <source>
        <dbReference type="Proteomes" id="UP000249890"/>
    </source>
</evidence>
<sequence>MLKFVDEMYLKGRHICIYSRPGIANAFTNTTIRGALKMKRRLSMMMILAMACILAVAGCSGNNSAEPSETSKPTQETGSTGTPEAGGNLRVIWWGNQDRHNLTSEVLDLYSKANPGVTFTPEYQGFDGYYQKLTLLAASNNMPDVFQFYVGASDANQFIDKGLVEPLDAYIESGLIDVSEIGESTLSGGKGSDGKIYGIPLGVNARVMIIDPAAYEKVGLTIPEKGYESWEALYEDLKKLKDVTGAYGADDLFNIAFTLPYYARQFDQTVNAEGTGIGFDEKLYTDFFTYRQEWAKEGLIPKMDASMSVKNPEESFLVKGQSAVMVGYTSQYPGVVKAAGRPLKMILMPGPNSEKAMDVRPGQHFSISVSSPNKEAAAKFISYFVNDIEANKLLNANRGMPITSKVRESLMDQFDPEMKEVADYLDIVSEHSGPLDAPAPAGATEIDTLMVDLEQQIMYDQTSIHDAYEKLKKDAANIVAKHKQ</sequence>
<dbReference type="Pfam" id="PF01547">
    <property type="entry name" value="SBP_bac_1"/>
    <property type="match status" value="1"/>
</dbReference>
<dbReference type="KEGG" id="pdh:B9T62_02855"/>
<feature type="region of interest" description="Disordered" evidence="1">
    <location>
        <begin position="64"/>
        <end position="85"/>
    </location>
</feature>
<dbReference type="InterPro" id="IPR050490">
    <property type="entry name" value="Bact_solute-bd_prot1"/>
</dbReference>
<evidence type="ECO:0000313" key="2">
    <source>
        <dbReference type="EMBL" id="ASA19833.1"/>
    </source>
</evidence>
<evidence type="ECO:0008006" key="4">
    <source>
        <dbReference type="Google" id="ProtNLM"/>
    </source>
</evidence>
<dbReference type="EMBL" id="CP021780">
    <property type="protein sequence ID" value="ASA19833.1"/>
    <property type="molecule type" value="Genomic_DNA"/>
</dbReference>
<dbReference type="Proteomes" id="UP000249890">
    <property type="component" value="Chromosome"/>
</dbReference>
<gene>
    <name evidence="2" type="ORF">B9T62_02855</name>
</gene>
<dbReference type="SUPFAM" id="SSF53850">
    <property type="entry name" value="Periplasmic binding protein-like II"/>
    <property type="match status" value="1"/>
</dbReference>
<evidence type="ECO:0000256" key="1">
    <source>
        <dbReference type="SAM" id="MobiDB-lite"/>
    </source>
</evidence>
<reference evidence="2 3" key="1">
    <citation type="submission" date="2017-06" db="EMBL/GenBank/DDBJ databases">
        <title>Complete genome sequence of Paenibacillus donghaensis KCTC 13049T isolated from East Sea sediment, South Korea.</title>
        <authorList>
            <person name="Jung B.K."/>
            <person name="Hong S.-J."/>
            <person name="Shin J.-H."/>
        </authorList>
    </citation>
    <scope>NUCLEOTIDE SEQUENCE [LARGE SCALE GENOMIC DNA]</scope>
    <source>
        <strain evidence="2 3">KCTC 13049</strain>
    </source>
</reference>
<name>A0A2Z2KAK6_9BACL</name>
<protein>
    <recommendedName>
        <fullName evidence="4">ABC transporter substrate-binding protein</fullName>
    </recommendedName>
</protein>
<dbReference type="PANTHER" id="PTHR43649:SF11">
    <property type="entry name" value="ABC TRANSPORTER SUBSTRATE-BINDING PROTEIN YESO-RELATED"/>
    <property type="match status" value="1"/>
</dbReference>